<proteinExistence type="predicted"/>
<keyword evidence="1" id="KW-0812">Transmembrane</keyword>
<keyword evidence="1" id="KW-0472">Membrane</keyword>
<organism evidence="2 3">
    <name type="scientific">Roseivivax isoporae LMG 25204</name>
    <dbReference type="NCBI Taxonomy" id="1449351"/>
    <lineage>
        <taxon>Bacteria</taxon>
        <taxon>Pseudomonadati</taxon>
        <taxon>Pseudomonadota</taxon>
        <taxon>Alphaproteobacteria</taxon>
        <taxon>Rhodobacterales</taxon>
        <taxon>Roseobacteraceae</taxon>
        <taxon>Roseivivax</taxon>
    </lineage>
</organism>
<evidence type="ECO:0008006" key="4">
    <source>
        <dbReference type="Google" id="ProtNLM"/>
    </source>
</evidence>
<feature type="transmembrane region" description="Helical" evidence="1">
    <location>
        <begin position="20"/>
        <end position="36"/>
    </location>
</feature>
<evidence type="ECO:0000313" key="3">
    <source>
        <dbReference type="Proteomes" id="UP000023430"/>
    </source>
</evidence>
<evidence type="ECO:0000313" key="2">
    <source>
        <dbReference type="EMBL" id="ETX30022.1"/>
    </source>
</evidence>
<dbReference type="eggNOG" id="COG4915">
    <property type="taxonomic scope" value="Bacteria"/>
</dbReference>
<dbReference type="AlphaFoldDB" id="X7FAY1"/>
<feature type="transmembrane region" description="Helical" evidence="1">
    <location>
        <begin position="42"/>
        <end position="64"/>
    </location>
</feature>
<keyword evidence="1" id="KW-1133">Transmembrane helix</keyword>
<reference evidence="2 3" key="1">
    <citation type="submission" date="2014-01" db="EMBL/GenBank/DDBJ databases">
        <title>Roseivivax isoporae LMG 25204 Genome Sequencing.</title>
        <authorList>
            <person name="Lai Q."/>
            <person name="Li G."/>
            <person name="Shao Z."/>
        </authorList>
    </citation>
    <scope>NUCLEOTIDE SEQUENCE [LARGE SCALE GENOMIC DNA]</scope>
    <source>
        <strain evidence="2 3">LMG 25204</strain>
    </source>
</reference>
<sequence length="276" mass="29432">MTVTHIPSIPRPSERTLADALPLLLLSACPLLFWLLDGSLLMMLGAVFHFALLVGGALLIGAGHRRAQGYDAAEAAARPRVPRKLLGSALLGLLVFLLAAAQFTVWLPPVALGLAGFGFAVAAFGADPLRDKGLDDPTYLGRKAAEALLTETDGALRDIVDRVAGLGDPNLALRTEAMHGAILRLLRAFSADPGQLLDLERPLDKFLRLASAEVGRLEHGWRHDRATAAQSYATRLAALTAAFETGARQRRQRATPDTYALDADLLLQRMGGHAAA</sequence>
<dbReference type="STRING" id="1449351.RISW2_19695"/>
<gene>
    <name evidence="2" type="ORF">RISW2_19695</name>
</gene>
<dbReference type="EMBL" id="JAME01000006">
    <property type="protein sequence ID" value="ETX30022.1"/>
    <property type="molecule type" value="Genomic_DNA"/>
</dbReference>
<name>X7FAY1_9RHOB</name>
<keyword evidence="3" id="KW-1185">Reference proteome</keyword>
<accession>X7FAY1</accession>
<protein>
    <recommendedName>
        <fullName evidence="4">5-bromo-4-chloroindolyl phosphate hydrolysis protein</fullName>
    </recommendedName>
</protein>
<feature type="transmembrane region" description="Helical" evidence="1">
    <location>
        <begin position="85"/>
        <end position="103"/>
    </location>
</feature>
<evidence type="ECO:0000256" key="1">
    <source>
        <dbReference type="SAM" id="Phobius"/>
    </source>
</evidence>
<comment type="caution">
    <text evidence="2">The sequence shown here is derived from an EMBL/GenBank/DDBJ whole genome shotgun (WGS) entry which is preliminary data.</text>
</comment>
<dbReference type="Proteomes" id="UP000023430">
    <property type="component" value="Unassembled WGS sequence"/>
</dbReference>